<evidence type="ECO:0008006" key="4">
    <source>
        <dbReference type="Google" id="ProtNLM"/>
    </source>
</evidence>
<dbReference type="PROSITE" id="PS51257">
    <property type="entry name" value="PROKAR_LIPOPROTEIN"/>
    <property type="match status" value="1"/>
</dbReference>
<name>A0A2N7S1R1_9MICC</name>
<sequence length="103" mass="10568">MVKKILPLLAVLALVLSSCTGPSIDELREQDPEGHTACIHFGGGLISPEGAGALNMKKAAEHGAAASTTEISAAVATDESGAPKITDLEAFQKACEAQGFDFE</sequence>
<evidence type="ECO:0000313" key="2">
    <source>
        <dbReference type="EMBL" id="PMQ20080.1"/>
    </source>
</evidence>
<feature type="signal peptide" evidence="1">
    <location>
        <begin position="1"/>
        <end position="23"/>
    </location>
</feature>
<comment type="caution">
    <text evidence="2">The sequence shown here is derived from an EMBL/GenBank/DDBJ whole genome shotgun (WGS) entry which is preliminary data.</text>
</comment>
<dbReference type="EMBL" id="PNQX01000001">
    <property type="protein sequence ID" value="PMQ20080.1"/>
    <property type="molecule type" value="Genomic_DNA"/>
</dbReference>
<dbReference type="Proteomes" id="UP000235739">
    <property type="component" value="Unassembled WGS sequence"/>
</dbReference>
<gene>
    <name evidence="2" type="ORF">CIK84_00145</name>
</gene>
<organism evidence="2 3">
    <name type="scientific">Glutamicibacter arilaitensis</name>
    <dbReference type="NCBI Taxonomy" id="256701"/>
    <lineage>
        <taxon>Bacteria</taxon>
        <taxon>Bacillati</taxon>
        <taxon>Actinomycetota</taxon>
        <taxon>Actinomycetes</taxon>
        <taxon>Micrococcales</taxon>
        <taxon>Micrococcaceae</taxon>
        <taxon>Glutamicibacter</taxon>
    </lineage>
</organism>
<proteinExistence type="predicted"/>
<keyword evidence="1" id="KW-0732">Signal</keyword>
<evidence type="ECO:0000256" key="1">
    <source>
        <dbReference type="SAM" id="SignalP"/>
    </source>
</evidence>
<evidence type="ECO:0000313" key="3">
    <source>
        <dbReference type="Proteomes" id="UP000235739"/>
    </source>
</evidence>
<dbReference type="AlphaFoldDB" id="A0A2N7S1R1"/>
<feature type="chain" id="PRO_5039544296" description="Lipoprotein" evidence="1">
    <location>
        <begin position="24"/>
        <end position="103"/>
    </location>
</feature>
<protein>
    <recommendedName>
        <fullName evidence="4">Lipoprotein</fullName>
    </recommendedName>
</protein>
<reference evidence="2 3" key="1">
    <citation type="journal article" date="2017" name="Elife">
        <title>Extensive horizontal gene transfer in cheese-associated bacteria.</title>
        <authorList>
            <person name="Bonham K.S."/>
            <person name="Wolfe B.E."/>
            <person name="Dutton R.J."/>
        </authorList>
    </citation>
    <scope>NUCLEOTIDE SEQUENCE [LARGE SCALE GENOMIC DNA]</scope>
    <source>
        <strain evidence="2 3">JB182</strain>
    </source>
</reference>
<accession>A0A2N7S1R1</accession>